<dbReference type="SMART" id="SM00382">
    <property type="entry name" value="AAA"/>
    <property type="match status" value="1"/>
</dbReference>
<evidence type="ECO:0000313" key="7">
    <source>
        <dbReference type="Proteomes" id="UP000004507"/>
    </source>
</evidence>
<dbReference type="InterPro" id="IPR017871">
    <property type="entry name" value="ABC_transporter-like_CS"/>
</dbReference>
<reference evidence="6 7" key="1">
    <citation type="submission" date="2006-01" db="EMBL/GenBank/DDBJ databases">
        <authorList>
            <person name="Hagstrom A."/>
            <person name="Ferriera S."/>
            <person name="Johnson J."/>
            <person name="Kravitz S."/>
            <person name="Halpern A."/>
            <person name="Remington K."/>
            <person name="Beeson K."/>
            <person name="Tran B."/>
            <person name="Rogers Y.-H."/>
            <person name="Friedman R."/>
            <person name="Venter J.C."/>
        </authorList>
    </citation>
    <scope>NUCLEOTIDE SEQUENCE [LARGE SCALE GENOMIC DNA]</scope>
    <source>
        <strain evidence="6 7">SKA53</strain>
    </source>
</reference>
<dbReference type="InterPro" id="IPR003439">
    <property type="entry name" value="ABC_transporter-like_ATP-bd"/>
</dbReference>
<evidence type="ECO:0000313" key="6">
    <source>
        <dbReference type="EMBL" id="EAQ05568.1"/>
    </source>
</evidence>
<dbReference type="Pfam" id="PF00005">
    <property type="entry name" value="ABC_tran"/>
    <property type="match status" value="1"/>
</dbReference>
<dbReference type="PROSITE" id="PS00211">
    <property type="entry name" value="ABC_TRANSPORTER_1"/>
    <property type="match status" value="1"/>
</dbReference>
<dbReference type="GO" id="GO:0005524">
    <property type="term" value="F:ATP binding"/>
    <property type="evidence" value="ECO:0007669"/>
    <property type="project" value="UniProtKB-KW"/>
</dbReference>
<feature type="domain" description="ABC transporter" evidence="5">
    <location>
        <begin position="28"/>
        <end position="251"/>
    </location>
</feature>
<dbReference type="GO" id="GO:0016887">
    <property type="term" value="F:ATP hydrolysis activity"/>
    <property type="evidence" value="ECO:0007669"/>
    <property type="project" value="InterPro"/>
</dbReference>
<keyword evidence="2" id="KW-0592">Phosphate transport</keyword>
<dbReference type="InterPro" id="IPR005670">
    <property type="entry name" value="PstB-like"/>
</dbReference>
<accession>A3V8B6</accession>
<sequence length="257" mass="27580">MGAGAIGTGTVGMKVDKVIAPAQSILPLQLRAVGYSVGKTRLLDGIDLTVRAGKRLVVMGPNGAGKSLLLRLCHGLIAPTSGSVSWQTQDPRPAAQAMVLQRPVVLRRSVRANLDYPLALAGYARAARDEMVQKTLARFGLIALAERPARLLSGGEQQRLALARAWALRPQVLFLDEPSAALDPSATRAIEDLIGQFSAEGITIVMTSHDLFQARRLAQDIAFLHRGRLIEHGPAAQFFDAPQTPQARDFLGGALIW</sequence>
<dbReference type="SUPFAM" id="SSF52540">
    <property type="entry name" value="P-loop containing nucleoside triphosphate hydrolases"/>
    <property type="match status" value="1"/>
</dbReference>
<dbReference type="GO" id="GO:0035435">
    <property type="term" value="P:phosphate ion transmembrane transport"/>
    <property type="evidence" value="ECO:0007669"/>
    <property type="project" value="InterPro"/>
</dbReference>
<dbReference type="HOGENOM" id="CLU_000604_1_22_5"/>
<evidence type="ECO:0000256" key="2">
    <source>
        <dbReference type="ARBA" id="ARBA00022592"/>
    </source>
</evidence>
<keyword evidence="4 6" id="KW-0067">ATP-binding</keyword>
<keyword evidence="7" id="KW-1185">Reference proteome</keyword>
<dbReference type="Proteomes" id="UP000004507">
    <property type="component" value="Unassembled WGS sequence"/>
</dbReference>
<dbReference type="RefSeq" id="WP_007204108.1">
    <property type="nucleotide sequence ID" value="NZ_CH672414.1"/>
</dbReference>
<evidence type="ECO:0000256" key="4">
    <source>
        <dbReference type="ARBA" id="ARBA00022840"/>
    </source>
</evidence>
<evidence type="ECO:0000256" key="1">
    <source>
        <dbReference type="ARBA" id="ARBA00022448"/>
    </source>
</evidence>
<name>A3V8B6_9RHOB</name>
<dbReference type="PROSITE" id="PS50893">
    <property type="entry name" value="ABC_TRANSPORTER_2"/>
    <property type="match status" value="1"/>
</dbReference>
<dbReference type="AlphaFoldDB" id="A3V8B6"/>
<organism evidence="6 7">
    <name type="scientific">Yoonia vestfoldensis SKA53</name>
    <dbReference type="NCBI Taxonomy" id="314232"/>
    <lineage>
        <taxon>Bacteria</taxon>
        <taxon>Pseudomonadati</taxon>
        <taxon>Pseudomonadota</taxon>
        <taxon>Alphaproteobacteria</taxon>
        <taxon>Rhodobacterales</taxon>
        <taxon>Paracoccaceae</taxon>
        <taxon>Yoonia</taxon>
    </lineage>
</organism>
<dbReference type="STRING" id="314232.SKA53_00739"/>
<dbReference type="PANTHER" id="PTHR43423:SF1">
    <property type="entry name" value="ABC TRANSPORTER I FAMILY MEMBER 17"/>
    <property type="match status" value="1"/>
</dbReference>
<dbReference type="EMBL" id="AAMS01000008">
    <property type="protein sequence ID" value="EAQ05568.1"/>
    <property type="molecule type" value="Genomic_DNA"/>
</dbReference>
<dbReference type="InterPro" id="IPR003593">
    <property type="entry name" value="AAA+_ATPase"/>
</dbReference>
<dbReference type="GO" id="GO:0005315">
    <property type="term" value="F:phosphate transmembrane transporter activity"/>
    <property type="evidence" value="ECO:0007669"/>
    <property type="project" value="InterPro"/>
</dbReference>
<keyword evidence="1" id="KW-0813">Transport</keyword>
<dbReference type="CDD" id="cd03260">
    <property type="entry name" value="ABC_PstB_phosphate_transporter"/>
    <property type="match status" value="1"/>
</dbReference>
<dbReference type="Gene3D" id="3.40.50.300">
    <property type="entry name" value="P-loop containing nucleotide triphosphate hydrolases"/>
    <property type="match status" value="1"/>
</dbReference>
<dbReference type="PANTHER" id="PTHR43423">
    <property type="entry name" value="ABC TRANSPORTER I FAMILY MEMBER 17"/>
    <property type="match status" value="1"/>
</dbReference>
<gene>
    <name evidence="6" type="ORF">SKA53_00739</name>
</gene>
<evidence type="ECO:0000259" key="5">
    <source>
        <dbReference type="PROSITE" id="PS50893"/>
    </source>
</evidence>
<keyword evidence="3" id="KW-0547">Nucleotide-binding</keyword>
<evidence type="ECO:0000256" key="3">
    <source>
        <dbReference type="ARBA" id="ARBA00022741"/>
    </source>
</evidence>
<proteinExistence type="predicted"/>
<dbReference type="GO" id="GO:0016020">
    <property type="term" value="C:membrane"/>
    <property type="evidence" value="ECO:0007669"/>
    <property type="project" value="InterPro"/>
</dbReference>
<dbReference type="InterPro" id="IPR027417">
    <property type="entry name" value="P-loop_NTPase"/>
</dbReference>
<dbReference type="eggNOG" id="COG1126">
    <property type="taxonomic scope" value="Bacteria"/>
</dbReference>
<protein>
    <submittedName>
        <fullName evidence="6">Sulfate/tungstate uptake family ABC transporter, ATP-binding protein</fullName>
    </submittedName>
</protein>
<comment type="caution">
    <text evidence="6">The sequence shown here is derived from an EMBL/GenBank/DDBJ whole genome shotgun (WGS) entry which is preliminary data.</text>
</comment>